<proteinExistence type="predicted"/>
<feature type="transmembrane region" description="Helical" evidence="1">
    <location>
        <begin position="51"/>
        <end position="72"/>
    </location>
</feature>
<feature type="transmembrane region" description="Helical" evidence="1">
    <location>
        <begin position="335"/>
        <end position="355"/>
    </location>
</feature>
<sequence>MAPTRRVPARRLAWLRGELARWQAEGVIDEGTARRIEAGYVPGRRLSLERLVLLLGGGFLGIGLIWLVSANLDQLSPLVRFVGITVIWIAAAVAGETLPQEGGRLSARLVTVLAGGGVIFQAAQSLQVPAYTSSLLGVWAGGALAYAYAAAATGPLVVALMIASVWYGWFVGEQSGGAGAIAVGLLAAGAVAYAIATLHDSGRLRDGGRPARFAGPWRLAGVVLSLSGLFVAAFPGVGANGAFESPALWAGLAATAIAIIAVLLTRREGRWEALAVAGMIGLAMLLVIWTPRGDYGYIGGFGAEQTARAVVGTLAYVLAAAWFAVVAARRDLSYLVYLATAALVLFVTVQSFAVFQPLLTGAALFLALGVVFIGTGFLANYARHRLMEATR</sequence>
<protein>
    <submittedName>
        <fullName evidence="3">DUF2157 domain-containing protein</fullName>
    </submittedName>
</protein>
<evidence type="ECO:0000313" key="4">
    <source>
        <dbReference type="Proteomes" id="UP001595851"/>
    </source>
</evidence>
<accession>A0ABV8GFK5</accession>
<feature type="domain" description="DUF2157" evidence="2">
    <location>
        <begin position="21"/>
        <end position="153"/>
    </location>
</feature>
<dbReference type="InterPro" id="IPR018677">
    <property type="entry name" value="DUF2157"/>
</dbReference>
<reference evidence="4" key="1">
    <citation type="journal article" date="2019" name="Int. J. Syst. Evol. Microbiol.">
        <title>The Global Catalogue of Microorganisms (GCM) 10K type strain sequencing project: providing services to taxonomists for standard genome sequencing and annotation.</title>
        <authorList>
            <consortium name="The Broad Institute Genomics Platform"/>
            <consortium name="The Broad Institute Genome Sequencing Center for Infectious Disease"/>
            <person name="Wu L."/>
            <person name="Ma J."/>
        </authorList>
    </citation>
    <scope>NUCLEOTIDE SEQUENCE [LARGE SCALE GENOMIC DNA]</scope>
    <source>
        <strain evidence="4">TBRC 1276</strain>
    </source>
</reference>
<dbReference type="Pfam" id="PF09925">
    <property type="entry name" value="DUF2157"/>
    <property type="match status" value="1"/>
</dbReference>
<feature type="transmembrane region" description="Helical" evidence="1">
    <location>
        <begin position="271"/>
        <end position="289"/>
    </location>
</feature>
<evidence type="ECO:0000256" key="1">
    <source>
        <dbReference type="SAM" id="Phobius"/>
    </source>
</evidence>
<organism evidence="3 4">
    <name type="scientific">Nonomuraea purpurea</name>
    <dbReference type="NCBI Taxonomy" id="1849276"/>
    <lineage>
        <taxon>Bacteria</taxon>
        <taxon>Bacillati</taxon>
        <taxon>Actinomycetota</taxon>
        <taxon>Actinomycetes</taxon>
        <taxon>Streptosporangiales</taxon>
        <taxon>Streptosporangiaceae</taxon>
        <taxon>Nonomuraea</taxon>
    </lineage>
</organism>
<keyword evidence="1" id="KW-1133">Transmembrane helix</keyword>
<evidence type="ECO:0000313" key="3">
    <source>
        <dbReference type="EMBL" id="MFC4012723.1"/>
    </source>
</evidence>
<feature type="transmembrane region" description="Helical" evidence="1">
    <location>
        <begin position="78"/>
        <end position="98"/>
    </location>
</feature>
<feature type="transmembrane region" description="Helical" evidence="1">
    <location>
        <begin position="217"/>
        <end position="235"/>
    </location>
</feature>
<evidence type="ECO:0000259" key="2">
    <source>
        <dbReference type="Pfam" id="PF09925"/>
    </source>
</evidence>
<dbReference type="EMBL" id="JBHSBI010000023">
    <property type="protein sequence ID" value="MFC4012723.1"/>
    <property type="molecule type" value="Genomic_DNA"/>
</dbReference>
<gene>
    <name evidence="3" type="ORF">ACFOY2_36205</name>
</gene>
<keyword evidence="4" id="KW-1185">Reference proteome</keyword>
<dbReference type="Proteomes" id="UP001595851">
    <property type="component" value="Unassembled WGS sequence"/>
</dbReference>
<comment type="caution">
    <text evidence="3">The sequence shown here is derived from an EMBL/GenBank/DDBJ whole genome shotgun (WGS) entry which is preliminary data.</text>
</comment>
<feature type="transmembrane region" description="Helical" evidence="1">
    <location>
        <begin position="361"/>
        <end position="382"/>
    </location>
</feature>
<name>A0ABV8GFK5_9ACTN</name>
<keyword evidence="1" id="KW-0812">Transmembrane</keyword>
<keyword evidence="1" id="KW-0472">Membrane</keyword>
<dbReference type="RefSeq" id="WP_379532622.1">
    <property type="nucleotide sequence ID" value="NZ_JBHSBI010000023.1"/>
</dbReference>
<feature type="transmembrane region" description="Helical" evidence="1">
    <location>
        <begin position="178"/>
        <end position="196"/>
    </location>
</feature>
<feature type="transmembrane region" description="Helical" evidence="1">
    <location>
        <begin position="247"/>
        <end position="264"/>
    </location>
</feature>
<feature type="transmembrane region" description="Helical" evidence="1">
    <location>
        <begin position="309"/>
        <end position="328"/>
    </location>
</feature>